<dbReference type="EMBL" id="JAIWYP010000008">
    <property type="protein sequence ID" value="KAH3789068.1"/>
    <property type="molecule type" value="Genomic_DNA"/>
</dbReference>
<evidence type="ECO:0000313" key="3">
    <source>
        <dbReference type="Proteomes" id="UP000828390"/>
    </source>
</evidence>
<organism evidence="2 3">
    <name type="scientific">Dreissena polymorpha</name>
    <name type="common">Zebra mussel</name>
    <name type="synonym">Mytilus polymorpha</name>
    <dbReference type="NCBI Taxonomy" id="45954"/>
    <lineage>
        <taxon>Eukaryota</taxon>
        <taxon>Metazoa</taxon>
        <taxon>Spiralia</taxon>
        <taxon>Lophotrochozoa</taxon>
        <taxon>Mollusca</taxon>
        <taxon>Bivalvia</taxon>
        <taxon>Autobranchia</taxon>
        <taxon>Heteroconchia</taxon>
        <taxon>Euheterodonta</taxon>
        <taxon>Imparidentia</taxon>
        <taxon>Neoheterodontei</taxon>
        <taxon>Myida</taxon>
        <taxon>Dreissenoidea</taxon>
        <taxon>Dreissenidae</taxon>
        <taxon>Dreissena</taxon>
    </lineage>
</organism>
<dbReference type="EMBL" id="JAIWYP010000008">
    <property type="protein sequence ID" value="KAH3788975.1"/>
    <property type="molecule type" value="Genomic_DNA"/>
</dbReference>
<protein>
    <submittedName>
        <fullName evidence="2">Uncharacterized protein</fullName>
    </submittedName>
</protein>
<name>A0A9D4F003_DREPO</name>
<evidence type="ECO:0000313" key="2">
    <source>
        <dbReference type="EMBL" id="KAH3789068.1"/>
    </source>
</evidence>
<gene>
    <name evidence="1" type="ORF">DPMN_167141</name>
    <name evidence="2" type="ORF">DPMN_167236</name>
</gene>
<comment type="caution">
    <text evidence="2">The sequence shown here is derived from an EMBL/GenBank/DDBJ whole genome shotgun (WGS) entry which is preliminary data.</text>
</comment>
<keyword evidence="3" id="KW-1185">Reference proteome</keyword>
<dbReference type="Proteomes" id="UP000828390">
    <property type="component" value="Unassembled WGS sequence"/>
</dbReference>
<dbReference type="AlphaFoldDB" id="A0A9D4F003"/>
<reference evidence="2" key="2">
    <citation type="submission" date="2020-11" db="EMBL/GenBank/DDBJ databases">
        <authorList>
            <person name="McCartney M.A."/>
            <person name="Auch B."/>
            <person name="Kono T."/>
            <person name="Mallez S."/>
            <person name="Becker A."/>
            <person name="Gohl D.M."/>
            <person name="Silverstein K.A.T."/>
            <person name="Koren S."/>
            <person name="Bechman K.B."/>
            <person name="Herman A."/>
            <person name="Abrahante J.E."/>
            <person name="Garbe J."/>
        </authorList>
    </citation>
    <scope>NUCLEOTIDE SEQUENCE</scope>
    <source>
        <strain evidence="2">Duluth1</strain>
        <tissue evidence="2">Whole animal</tissue>
    </source>
</reference>
<accession>A0A9D4F003</accession>
<evidence type="ECO:0000313" key="1">
    <source>
        <dbReference type="EMBL" id="KAH3788975.1"/>
    </source>
</evidence>
<sequence length="91" mass="10185">MALSMSSSCSVSTEIWAILQPSRDFKRNFTDLYVIRKSFVKRLFRPSRSLSADAFYNVGLVMLSINCAEAPATPVLLLEAIQLRGIVEIMV</sequence>
<proteinExistence type="predicted"/>
<reference evidence="2" key="1">
    <citation type="journal article" date="2019" name="bioRxiv">
        <title>The Genome of the Zebra Mussel, Dreissena polymorpha: A Resource for Invasive Species Research.</title>
        <authorList>
            <person name="McCartney M.A."/>
            <person name="Auch B."/>
            <person name="Kono T."/>
            <person name="Mallez S."/>
            <person name="Zhang Y."/>
            <person name="Obille A."/>
            <person name="Becker A."/>
            <person name="Abrahante J.E."/>
            <person name="Garbe J."/>
            <person name="Badalamenti J.P."/>
            <person name="Herman A."/>
            <person name="Mangelson H."/>
            <person name="Liachko I."/>
            <person name="Sullivan S."/>
            <person name="Sone E.D."/>
            <person name="Koren S."/>
            <person name="Silverstein K.A.T."/>
            <person name="Beckman K.B."/>
            <person name="Gohl D.M."/>
        </authorList>
    </citation>
    <scope>NUCLEOTIDE SEQUENCE</scope>
    <source>
        <strain evidence="2">Duluth1</strain>
        <tissue evidence="2">Whole animal</tissue>
    </source>
</reference>